<proteinExistence type="predicted"/>
<evidence type="ECO:0000313" key="2">
    <source>
        <dbReference type="Proteomes" id="UP000178347"/>
    </source>
</evidence>
<dbReference type="EMBL" id="MFQN01000011">
    <property type="protein sequence ID" value="OGH75017.1"/>
    <property type="molecule type" value="Genomic_DNA"/>
</dbReference>
<gene>
    <name evidence="1" type="ORF">A3G00_01540</name>
</gene>
<comment type="caution">
    <text evidence="1">The sequence shown here is derived from an EMBL/GenBank/DDBJ whole genome shotgun (WGS) entry which is preliminary data.</text>
</comment>
<accession>A0A1F6MTP9</accession>
<dbReference type="STRING" id="1798692.A3G00_01540"/>
<dbReference type="Proteomes" id="UP000178347">
    <property type="component" value="Unassembled WGS sequence"/>
</dbReference>
<name>A0A1F6MTP9_9BACT</name>
<sequence>MNYKTTGEFENDFKRLRKKYRTLLDDLDELKTVLEVRPLGAGKNFAVLARKKSVTIVKARLFCRSLKRNSLRIIYAFIRQSAAIEFIGIEFIELYFKGGKEREDRERIERYLNGVW</sequence>
<reference evidence="1 2" key="1">
    <citation type="journal article" date="2016" name="Nat. Commun.">
        <title>Thousands of microbial genomes shed light on interconnected biogeochemical processes in an aquifer system.</title>
        <authorList>
            <person name="Anantharaman K."/>
            <person name="Brown C.T."/>
            <person name="Hug L.A."/>
            <person name="Sharon I."/>
            <person name="Castelle C.J."/>
            <person name="Probst A.J."/>
            <person name="Thomas B.C."/>
            <person name="Singh A."/>
            <person name="Wilkins M.J."/>
            <person name="Karaoz U."/>
            <person name="Brodie E.L."/>
            <person name="Williams K.H."/>
            <person name="Hubbard S.S."/>
            <person name="Banfield J.F."/>
        </authorList>
    </citation>
    <scope>NUCLEOTIDE SEQUENCE [LARGE SCALE GENOMIC DNA]</scope>
</reference>
<organism evidence="1 2">
    <name type="scientific">Candidatus Magasanikbacteria bacterium RIFCSPLOWO2_12_FULL_43_12</name>
    <dbReference type="NCBI Taxonomy" id="1798692"/>
    <lineage>
        <taxon>Bacteria</taxon>
        <taxon>Candidatus Magasanikiibacteriota</taxon>
    </lineage>
</organism>
<protein>
    <submittedName>
        <fullName evidence="1">Uncharacterized protein</fullName>
    </submittedName>
</protein>
<evidence type="ECO:0000313" key="1">
    <source>
        <dbReference type="EMBL" id="OGH75017.1"/>
    </source>
</evidence>
<dbReference type="AlphaFoldDB" id="A0A1F6MTP9"/>